<dbReference type="EMBL" id="JACGWU010000004">
    <property type="protein sequence ID" value="MBA8829360.1"/>
    <property type="molecule type" value="Genomic_DNA"/>
</dbReference>
<feature type="chain" id="PRO_5031294142" evidence="2">
    <location>
        <begin position="24"/>
        <end position="126"/>
    </location>
</feature>
<name>A0A7W3JUD5_9MICO</name>
<accession>A0A7W3JUD5</accession>
<organism evidence="3 4">
    <name type="scientific">Alpinimonas psychrophila</name>
    <dbReference type="NCBI Taxonomy" id="748908"/>
    <lineage>
        <taxon>Bacteria</taxon>
        <taxon>Bacillati</taxon>
        <taxon>Actinomycetota</taxon>
        <taxon>Actinomycetes</taxon>
        <taxon>Micrococcales</taxon>
        <taxon>Microbacteriaceae</taxon>
        <taxon>Alpinimonas</taxon>
    </lineage>
</organism>
<dbReference type="RefSeq" id="WP_182484798.1">
    <property type="nucleotide sequence ID" value="NZ_JACGWU010000004.1"/>
</dbReference>
<dbReference type="GO" id="GO:0051301">
    <property type="term" value="P:cell division"/>
    <property type="evidence" value="ECO:0007669"/>
    <property type="project" value="UniProtKB-KW"/>
</dbReference>
<evidence type="ECO:0000313" key="4">
    <source>
        <dbReference type="Proteomes" id="UP000524237"/>
    </source>
</evidence>
<sequence length="126" mass="12315">MKSSVVTALIIVGVLGTSTAAMAMNTDTLSGIDAGTIGKAIEVLVPVVSDTVPLTPNSGAPRSTMSPNSSASPVAPGNVTSAPTSAPVATGGGDPHSSQDSNSTSKSDPAPSNSPEPSESKSEHDD</sequence>
<feature type="signal peptide" evidence="2">
    <location>
        <begin position="1"/>
        <end position="23"/>
    </location>
</feature>
<gene>
    <name evidence="3" type="ORF">FB555_001465</name>
</gene>
<protein>
    <submittedName>
        <fullName evidence="3">Cell division septation protein DedD</fullName>
    </submittedName>
</protein>
<keyword evidence="3" id="KW-0132">Cell division</keyword>
<keyword evidence="2" id="KW-0732">Signal</keyword>
<evidence type="ECO:0000313" key="3">
    <source>
        <dbReference type="EMBL" id="MBA8829360.1"/>
    </source>
</evidence>
<dbReference type="AlphaFoldDB" id="A0A7W3JUD5"/>
<comment type="caution">
    <text evidence="3">The sequence shown here is derived from an EMBL/GenBank/DDBJ whole genome shotgun (WGS) entry which is preliminary data.</text>
</comment>
<reference evidence="3 4" key="1">
    <citation type="submission" date="2020-07" db="EMBL/GenBank/DDBJ databases">
        <title>Sequencing the genomes of 1000 actinobacteria strains.</title>
        <authorList>
            <person name="Klenk H.-P."/>
        </authorList>
    </citation>
    <scope>NUCLEOTIDE SEQUENCE [LARGE SCALE GENOMIC DNA]</scope>
    <source>
        <strain evidence="3 4">DSM 23737</strain>
    </source>
</reference>
<feature type="compositionally biased region" description="Low complexity" evidence="1">
    <location>
        <begin position="98"/>
        <end position="117"/>
    </location>
</feature>
<dbReference type="Proteomes" id="UP000524237">
    <property type="component" value="Unassembled WGS sequence"/>
</dbReference>
<evidence type="ECO:0000256" key="2">
    <source>
        <dbReference type="SAM" id="SignalP"/>
    </source>
</evidence>
<evidence type="ECO:0000256" key="1">
    <source>
        <dbReference type="SAM" id="MobiDB-lite"/>
    </source>
</evidence>
<proteinExistence type="predicted"/>
<keyword evidence="3" id="KW-0131">Cell cycle</keyword>
<feature type="compositionally biased region" description="Polar residues" evidence="1">
    <location>
        <begin position="52"/>
        <end position="84"/>
    </location>
</feature>
<feature type="region of interest" description="Disordered" evidence="1">
    <location>
        <begin position="51"/>
        <end position="126"/>
    </location>
</feature>
<keyword evidence="4" id="KW-1185">Reference proteome</keyword>